<dbReference type="Proteomes" id="UP000553209">
    <property type="component" value="Unassembled WGS sequence"/>
</dbReference>
<proteinExistence type="predicted"/>
<dbReference type="AlphaFoldDB" id="A0A7X6MC43"/>
<dbReference type="RefSeq" id="WP_061083609.1">
    <property type="nucleotide sequence ID" value="NZ_JAAXPG010000009.1"/>
</dbReference>
<sequence length="192" mass="21422">MHQIVGEHVVALSLRVQAIRWNEKSLFRRSQGRLLQEYLRRSALWRLELGCGGWPFHDIALTVDPGVRAPQNVVDRTLASFSGHGTFYTARTVEWALHFAALKDSEQELPDLADPFFPLLLVYERGDSVNLDYAGSIEVGGVHVPRGVPERYARTAPLTDFSEGSLNAMDQRERNRKQRGGGDGVGAHDGKT</sequence>
<evidence type="ECO:0000256" key="1">
    <source>
        <dbReference type="SAM" id="MobiDB-lite"/>
    </source>
</evidence>
<comment type="caution">
    <text evidence="2">The sequence shown here is derived from an EMBL/GenBank/DDBJ whole genome shotgun (WGS) entry which is preliminary data.</text>
</comment>
<evidence type="ECO:0000313" key="3">
    <source>
        <dbReference type="Proteomes" id="UP000553209"/>
    </source>
</evidence>
<keyword evidence="3" id="KW-1185">Reference proteome</keyword>
<organism evidence="2 3">
    <name type="scientific">Nocardiopsis alborubida</name>
    <dbReference type="NCBI Taxonomy" id="146802"/>
    <lineage>
        <taxon>Bacteria</taxon>
        <taxon>Bacillati</taxon>
        <taxon>Actinomycetota</taxon>
        <taxon>Actinomycetes</taxon>
        <taxon>Streptosporangiales</taxon>
        <taxon>Nocardiopsidaceae</taxon>
        <taxon>Nocardiopsis</taxon>
    </lineage>
</organism>
<feature type="region of interest" description="Disordered" evidence="1">
    <location>
        <begin position="159"/>
        <end position="192"/>
    </location>
</feature>
<gene>
    <name evidence="2" type="ORF">HGB44_11145</name>
</gene>
<evidence type="ECO:0000313" key="2">
    <source>
        <dbReference type="EMBL" id="NKY98204.1"/>
    </source>
</evidence>
<dbReference type="EMBL" id="JAAXPG010000009">
    <property type="protein sequence ID" value="NKY98204.1"/>
    <property type="molecule type" value="Genomic_DNA"/>
</dbReference>
<reference evidence="2 3" key="1">
    <citation type="submission" date="2020-04" db="EMBL/GenBank/DDBJ databases">
        <title>MicrobeNet Type strains.</title>
        <authorList>
            <person name="Nicholson A.C."/>
        </authorList>
    </citation>
    <scope>NUCLEOTIDE SEQUENCE [LARGE SCALE GENOMIC DNA]</scope>
    <source>
        <strain evidence="2 3">ATCC 23612</strain>
    </source>
</reference>
<protein>
    <submittedName>
        <fullName evidence="2">Uncharacterized protein</fullName>
    </submittedName>
</protein>
<name>A0A7X6MC43_9ACTN</name>
<accession>A0A7X6MC43</accession>